<dbReference type="AlphaFoldDB" id="A0AAD5MB37"/>
<evidence type="ECO:0000313" key="2">
    <source>
        <dbReference type="Proteomes" id="UP001196413"/>
    </source>
</evidence>
<gene>
    <name evidence="1" type="ORF">KIN20_010226</name>
</gene>
<protein>
    <submittedName>
        <fullName evidence="1">Uncharacterized protein</fullName>
    </submittedName>
</protein>
<name>A0AAD5MB37_PARTN</name>
<comment type="caution">
    <text evidence="1">The sequence shown here is derived from an EMBL/GenBank/DDBJ whole genome shotgun (WGS) entry which is preliminary data.</text>
</comment>
<reference evidence="1" key="1">
    <citation type="submission" date="2021-06" db="EMBL/GenBank/DDBJ databases">
        <title>Parelaphostrongylus tenuis whole genome reference sequence.</title>
        <authorList>
            <person name="Garwood T.J."/>
            <person name="Larsen P.A."/>
            <person name="Fountain-Jones N.M."/>
            <person name="Garbe J.R."/>
            <person name="Macchietto M.G."/>
            <person name="Kania S.A."/>
            <person name="Gerhold R.W."/>
            <person name="Richards J.E."/>
            <person name="Wolf T.M."/>
        </authorList>
    </citation>
    <scope>NUCLEOTIDE SEQUENCE</scope>
    <source>
        <strain evidence="1">MNPRO001-30</strain>
        <tissue evidence="1">Meninges</tissue>
    </source>
</reference>
<accession>A0AAD5MB37</accession>
<proteinExistence type="predicted"/>
<evidence type="ECO:0000313" key="1">
    <source>
        <dbReference type="EMBL" id="KAJ1353573.1"/>
    </source>
</evidence>
<sequence length="134" mass="16206">MLHEDVRFEQRRRTALDGRTMSENRLESSLGKRRRLYANRMRQRRWSMTLESKWYRKGARTFDRKWSKWRGRHPAATNLNSQFDRETSSARSFDFIQTTSPQIVVWYNPYKGFQLCSLVRCKTQVGSRSQQQNH</sequence>
<organism evidence="1 2">
    <name type="scientific">Parelaphostrongylus tenuis</name>
    <name type="common">Meningeal worm</name>
    <dbReference type="NCBI Taxonomy" id="148309"/>
    <lineage>
        <taxon>Eukaryota</taxon>
        <taxon>Metazoa</taxon>
        <taxon>Ecdysozoa</taxon>
        <taxon>Nematoda</taxon>
        <taxon>Chromadorea</taxon>
        <taxon>Rhabditida</taxon>
        <taxon>Rhabditina</taxon>
        <taxon>Rhabditomorpha</taxon>
        <taxon>Strongyloidea</taxon>
        <taxon>Metastrongylidae</taxon>
        <taxon>Parelaphostrongylus</taxon>
    </lineage>
</organism>
<dbReference type="EMBL" id="JAHQIW010001749">
    <property type="protein sequence ID" value="KAJ1353573.1"/>
    <property type="molecule type" value="Genomic_DNA"/>
</dbReference>
<dbReference type="Proteomes" id="UP001196413">
    <property type="component" value="Unassembled WGS sequence"/>
</dbReference>
<keyword evidence="2" id="KW-1185">Reference proteome</keyword>